<protein>
    <recommendedName>
        <fullName evidence="6">Acyltransferase</fullName>
    </recommendedName>
</protein>
<feature type="transmembrane region" description="Helical" evidence="1">
    <location>
        <begin position="313"/>
        <end position="337"/>
    </location>
</feature>
<feature type="transmembrane region" description="Helical" evidence="1">
    <location>
        <begin position="31"/>
        <end position="50"/>
    </location>
</feature>
<evidence type="ECO:0000256" key="1">
    <source>
        <dbReference type="SAM" id="Phobius"/>
    </source>
</evidence>
<feature type="transmembrane region" description="Helical" evidence="1">
    <location>
        <begin position="290"/>
        <end position="307"/>
    </location>
</feature>
<dbReference type="InterPro" id="IPR002656">
    <property type="entry name" value="Acyl_transf_3_dom"/>
</dbReference>
<dbReference type="Pfam" id="PF19040">
    <property type="entry name" value="SGNH"/>
    <property type="match status" value="1"/>
</dbReference>
<dbReference type="PANTHER" id="PTHR23028">
    <property type="entry name" value="ACETYLTRANSFERASE"/>
    <property type="match status" value="1"/>
</dbReference>
<evidence type="ECO:0008006" key="6">
    <source>
        <dbReference type="Google" id="ProtNLM"/>
    </source>
</evidence>
<comment type="caution">
    <text evidence="4">The sequence shown here is derived from an EMBL/GenBank/DDBJ whole genome shotgun (WGS) entry which is preliminary data.</text>
</comment>
<gene>
    <name evidence="4" type="ORF">ABB34_12175</name>
</gene>
<dbReference type="Proteomes" id="UP000050940">
    <property type="component" value="Unassembled WGS sequence"/>
</dbReference>
<keyword evidence="5" id="KW-1185">Reference proteome</keyword>
<evidence type="ECO:0000259" key="3">
    <source>
        <dbReference type="Pfam" id="PF19040"/>
    </source>
</evidence>
<dbReference type="GO" id="GO:0009103">
    <property type="term" value="P:lipopolysaccharide biosynthetic process"/>
    <property type="evidence" value="ECO:0007669"/>
    <property type="project" value="TreeGrafter"/>
</dbReference>
<dbReference type="PATRIC" id="fig|659018.3.peg.2572"/>
<evidence type="ECO:0000259" key="2">
    <source>
        <dbReference type="Pfam" id="PF01757"/>
    </source>
</evidence>
<feature type="transmembrane region" description="Helical" evidence="1">
    <location>
        <begin position="71"/>
        <end position="90"/>
    </location>
</feature>
<dbReference type="EMBL" id="LDJP01000072">
    <property type="protein sequence ID" value="KRG83344.1"/>
    <property type="molecule type" value="Genomic_DNA"/>
</dbReference>
<keyword evidence="1" id="KW-1133">Transmembrane helix</keyword>
<organism evidence="4 5">
    <name type="scientific">Stenotrophomonas daejeonensis</name>
    <dbReference type="NCBI Taxonomy" id="659018"/>
    <lineage>
        <taxon>Bacteria</taxon>
        <taxon>Pseudomonadati</taxon>
        <taxon>Pseudomonadota</taxon>
        <taxon>Gammaproteobacteria</taxon>
        <taxon>Lysobacterales</taxon>
        <taxon>Lysobacteraceae</taxon>
        <taxon>Stenotrophomonas</taxon>
    </lineage>
</organism>
<feature type="transmembrane region" description="Helical" evidence="1">
    <location>
        <begin position="358"/>
        <end position="377"/>
    </location>
</feature>
<dbReference type="GO" id="GO:0016020">
    <property type="term" value="C:membrane"/>
    <property type="evidence" value="ECO:0007669"/>
    <property type="project" value="TreeGrafter"/>
</dbReference>
<dbReference type="Pfam" id="PF01757">
    <property type="entry name" value="Acyl_transf_3"/>
    <property type="match status" value="1"/>
</dbReference>
<name>A0A0R0DPB6_9GAMM</name>
<accession>A0A0R0DPB6</accession>
<dbReference type="InterPro" id="IPR043968">
    <property type="entry name" value="SGNH"/>
</dbReference>
<sequence length="679" mass="73816">MRPEIQGLRAIAVAAVLLFHVWPAAIGGGYVGVDVFFVISGFLITSLLLRELEQDGSIGLGIFYLKRMRRLLPAATIVLAVIALMTPLLLPPTAWRDTAFEVISSALYVENWRLAHLSMDYLGAENPASPVQHYWSLSVEEQFYLFWPALMAILAWGARRAGLPLPGCLRMALAIVTMLSLGASVWLTRADPAHAYFVTHTRIWELSLGGLLAVTPIPCRQWSRDLVGWIGLIGIALAVFAFDAATPFPGYAALVPTIGAVLVIVAGGSDSRFSAYALLASPPFRWMGDASYSIYLWHWPIVVFFMAKAGDGAIGPVAGAIVIVATLGLASFSKVHVEDRFRHHGAGATSIHRPIRSIATGALVPVLLAGALLGGVAREEAEAQRLRDRYPGAGVLARGGDPPTQGNDYVPSLAALKQDRAAAYDNGCHLRFKDSEPVACRYGDPQGKFKVFLIGDSHAANWIPALEEVAEQKGWNAFSYTKSSCPLMPVMLRRAGKPYGECLAWGRQVLRIIAEERPDLVILAQMHSGVRTWSAEGDKPPSPRKAMVGLWREIMAGGSRVVAVVDTPRWRDPSPESCLANDRKCRIRLQEIAASKPDPVIAARREEREVALLDFTDLVCPDGICPAVIGNVVVWRDSHHLTATYSRSMANFFAERLEKAMAGAAGVPNPERTEASVRP</sequence>
<evidence type="ECO:0000313" key="4">
    <source>
        <dbReference type="EMBL" id="KRG83344.1"/>
    </source>
</evidence>
<keyword evidence="1" id="KW-0812">Transmembrane</keyword>
<keyword evidence="1" id="KW-0472">Membrane</keyword>
<feature type="domain" description="SGNH" evidence="3">
    <location>
        <begin position="428"/>
        <end position="654"/>
    </location>
</feature>
<dbReference type="AlphaFoldDB" id="A0A0R0DPB6"/>
<dbReference type="InterPro" id="IPR050879">
    <property type="entry name" value="Acyltransferase_3"/>
</dbReference>
<feature type="transmembrane region" description="Helical" evidence="1">
    <location>
        <begin position="226"/>
        <end position="245"/>
    </location>
</feature>
<feature type="transmembrane region" description="Helical" evidence="1">
    <location>
        <begin position="168"/>
        <end position="187"/>
    </location>
</feature>
<dbReference type="STRING" id="659018.ABB34_12175"/>
<feature type="transmembrane region" description="Helical" evidence="1">
    <location>
        <begin position="143"/>
        <end position="161"/>
    </location>
</feature>
<dbReference type="PANTHER" id="PTHR23028:SF53">
    <property type="entry name" value="ACYL_TRANSF_3 DOMAIN-CONTAINING PROTEIN"/>
    <property type="match status" value="1"/>
</dbReference>
<reference evidence="4 5" key="1">
    <citation type="submission" date="2015-05" db="EMBL/GenBank/DDBJ databases">
        <title>Genome sequencing and analysis of members of genus Stenotrophomonas.</title>
        <authorList>
            <person name="Patil P.P."/>
            <person name="Midha S."/>
            <person name="Patil P.B."/>
        </authorList>
    </citation>
    <scope>NUCLEOTIDE SEQUENCE [LARGE SCALE GENOMIC DNA]</scope>
    <source>
        <strain evidence="4 5">JCM 16244</strain>
    </source>
</reference>
<feature type="transmembrane region" description="Helical" evidence="1">
    <location>
        <begin position="251"/>
        <end position="269"/>
    </location>
</feature>
<feature type="transmembrane region" description="Helical" evidence="1">
    <location>
        <begin position="193"/>
        <end position="214"/>
    </location>
</feature>
<proteinExistence type="predicted"/>
<feature type="transmembrane region" description="Helical" evidence="1">
    <location>
        <begin position="7"/>
        <end position="25"/>
    </location>
</feature>
<evidence type="ECO:0000313" key="5">
    <source>
        <dbReference type="Proteomes" id="UP000050940"/>
    </source>
</evidence>
<dbReference type="GO" id="GO:0016747">
    <property type="term" value="F:acyltransferase activity, transferring groups other than amino-acyl groups"/>
    <property type="evidence" value="ECO:0007669"/>
    <property type="project" value="InterPro"/>
</dbReference>
<feature type="domain" description="Acyltransferase 3" evidence="2">
    <location>
        <begin position="4"/>
        <end position="330"/>
    </location>
</feature>